<evidence type="ECO:0000313" key="7">
    <source>
        <dbReference type="EMBL" id="CUU42768.1"/>
    </source>
</evidence>
<dbReference type="GO" id="GO:0030313">
    <property type="term" value="C:cell envelope"/>
    <property type="evidence" value="ECO:0007669"/>
    <property type="project" value="UniProtKB-SubCell"/>
</dbReference>
<dbReference type="InterPro" id="IPR056413">
    <property type="entry name" value="TPR_CcmH_CycH"/>
</dbReference>
<evidence type="ECO:0000256" key="5">
    <source>
        <dbReference type="SAM" id="MobiDB-lite"/>
    </source>
</evidence>
<comment type="subcellular location">
    <subcellularLocation>
        <location evidence="1">Cell envelope</location>
    </subcellularLocation>
</comment>
<dbReference type="NCBIfam" id="TIGR03142">
    <property type="entry name" value="cytochro_ccmI"/>
    <property type="match status" value="1"/>
</dbReference>
<dbReference type="InterPro" id="IPR051263">
    <property type="entry name" value="C-type_cytochrome_biogenesis"/>
</dbReference>
<keyword evidence="8" id="KW-1185">Reference proteome</keyword>
<keyword evidence="3" id="KW-0201">Cytochrome c-type biogenesis</keyword>
<dbReference type="STRING" id="1079.BVIR_2337"/>
<sequence length="395" mass="41910">MVFWVTLASMTALAALAVLLPLVRRRTAAAAPDLAIYRDQLAEVERDLAGGQITAAEAGAARVEVKRRLLAAADRLAASAPGAARARGWAVAAAGLVVVPMLAVGTYLVIGVPDLPDQPIAARRDAPSNHQDFAVLIEQVEARLAENPDDGRGWEVLAPVYMRSGRYADAVRANQNAMRLLGESADRLAGLGESMFAAAGDVVTPEARAIFERVAAMDARQPKARYFLGVADHQEGKRESAAARWRMQLADTAPDSPWREVLEQSLAEIAAEAAKSEAGKSEAGKSSEASNLDAGKPEAANVLPGPRVENMQPAAEPSAEAQTAMVRAMVEMLAQKLQNDRGDVEGWMRLMRGHMTLGEADKARAALADARTALQAEPDKLRNVETFAKGLGLGG</sequence>
<evidence type="ECO:0000259" key="6">
    <source>
        <dbReference type="Pfam" id="PF23914"/>
    </source>
</evidence>
<proteinExistence type="predicted"/>
<dbReference type="SUPFAM" id="SSF48452">
    <property type="entry name" value="TPR-like"/>
    <property type="match status" value="1"/>
</dbReference>
<evidence type="ECO:0000313" key="8">
    <source>
        <dbReference type="Proteomes" id="UP000065734"/>
    </source>
</evidence>
<gene>
    <name evidence="7" type="primary">nrfG</name>
    <name evidence="7" type="ORF">BVIRIDIS_17830</name>
</gene>
<dbReference type="Gene3D" id="1.25.40.10">
    <property type="entry name" value="Tetratricopeptide repeat domain"/>
    <property type="match status" value="1"/>
</dbReference>
<dbReference type="Proteomes" id="UP000065734">
    <property type="component" value="Chromosome I"/>
</dbReference>
<keyword evidence="2" id="KW-0677">Repeat</keyword>
<dbReference type="InterPro" id="IPR017560">
    <property type="entry name" value="Cyt_c_biogenesis_CcmI"/>
</dbReference>
<dbReference type="OrthoDB" id="9815847at2"/>
<dbReference type="RefSeq" id="WP_055037766.1">
    <property type="nucleotide sequence ID" value="NZ_AP014854.2"/>
</dbReference>
<evidence type="ECO:0000256" key="1">
    <source>
        <dbReference type="ARBA" id="ARBA00004196"/>
    </source>
</evidence>
<dbReference type="EMBL" id="LN907867">
    <property type="protein sequence ID" value="CUU42768.1"/>
    <property type="molecule type" value="Genomic_DNA"/>
</dbReference>
<dbReference type="KEGG" id="bvr:BVIR_2337"/>
<dbReference type="Pfam" id="PF23914">
    <property type="entry name" value="TPR_CcmH_CycH"/>
    <property type="match status" value="1"/>
</dbReference>
<reference evidence="8" key="1">
    <citation type="journal article" date="2016" name="Genome Announc.">
        <title>Revised genome sequence of the purple photosynthetic bacterium Blastochloris viridis.</title>
        <authorList>
            <person name="Liu L.N."/>
            <person name="Faulkner M."/>
            <person name="Liu X."/>
            <person name="Huang F."/>
            <person name="Darby A.C."/>
            <person name="Hall N."/>
        </authorList>
    </citation>
    <scope>NUCLEOTIDE SEQUENCE [LARGE SCALE GENOMIC DNA]</scope>
    <source>
        <strain evidence="8">ATCC 19567 / DSM 133 / F</strain>
    </source>
</reference>
<feature type="region of interest" description="Disordered" evidence="5">
    <location>
        <begin position="273"/>
        <end position="320"/>
    </location>
</feature>
<accession>A0A0P0IVZ8</accession>
<evidence type="ECO:0000256" key="4">
    <source>
        <dbReference type="ARBA" id="ARBA00022803"/>
    </source>
</evidence>
<evidence type="ECO:0000256" key="3">
    <source>
        <dbReference type="ARBA" id="ARBA00022748"/>
    </source>
</evidence>
<dbReference type="InterPro" id="IPR011990">
    <property type="entry name" value="TPR-like_helical_dom_sf"/>
</dbReference>
<dbReference type="GO" id="GO:0005886">
    <property type="term" value="C:plasma membrane"/>
    <property type="evidence" value="ECO:0007669"/>
    <property type="project" value="TreeGrafter"/>
</dbReference>
<protein>
    <submittedName>
        <fullName evidence="7">Formate-dependent nitrite reductase complex subunit nrfG</fullName>
    </submittedName>
</protein>
<dbReference type="PANTHER" id="PTHR47870">
    <property type="entry name" value="CYTOCHROME C-TYPE BIOGENESIS PROTEIN CCMH"/>
    <property type="match status" value="1"/>
</dbReference>
<dbReference type="GO" id="GO:0017004">
    <property type="term" value="P:cytochrome complex assembly"/>
    <property type="evidence" value="ECO:0007669"/>
    <property type="project" value="UniProtKB-KW"/>
</dbReference>
<evidence type="ECO:0000256" key="2">
    <source>
        <dbReference type="ARBA" id="ARBA00022737"/>
    </source>
</evidence>
<dbReference type="PATRIC" id="fig|1079.6.peg.2437"/>
<dbReference type="AlphaFoldDB" id="A0A0P0IVZ8"/>
<name>A0A0P0IVZ8_BLAVI</name>
<feature type="compositionally biased region" description="Basic and acidic residues" evidence="5">
    <location>
        <begin position="274"/>
        <end position="285"/>
    </location>
</feature>
<dbReference type="PANTHER" id="PTHR47870:SF1">
    <property type="entry name" value="CYTOCHROME C-TYPE BIOGENESIS PROTEIN CCMH"/>
    <property type="match status" value="1"/>
</dbReference>
<feature type="domain" description="Cytochrome c-type biogenesis protein H TPR" evidence="6">
    <location>
        <begin position="120"/>
        <end position="257"/>
    </location>
</feature>
<keyword evidence="4" id="KW-0802">TPR repeat</keyword>
<organism evidence="7 8">
    <name type="scientific">Blastochloris viridis</name>
    <name type="common">Rhodopseudomonas viridis</name>
    <dbReference type="NCBI Taxonomy" id="1079"/>
    <lineage>
        <taxon>Bacteria</taxon>
        <taxon>Pseudomonadati</taxon>
        <taxon>Pseudomonadota</taxon>
        <taxon>Alphaproteobacteria</taxon>
        <taxon>Hyphomicrobiales</taxon>
        <taxon>Blastochloridaceae</taxon>
        <taxon>Blastochloris</taxon>
    </lineage>
</organism>